<dbReference type="AlphaFoldDB" id="S8DMC9"/>
<keyword evidence="3" id="KW-1185">Reference proteome</keyword>
<accession>S8DMC9</accession>
<organism evidence="2 3">
    <name type="scientific">Fomitopsis schrenkii</name>
    <name type="common">Brown rot fungus</name>
    <dbReference type="NCBI Taxonomy" id="2126942"/>
    <lineage>
        <taxon>Eukaryota</taxon>
        <taxon>Fungi</taxon>
        <taxon>Dikarya</taxon>
        <taxon>Basidiomycota</taxon>
        <taxon>Agaricomycotina</taxon>
        <taxon>Agaricomycetes</taxon>
        <taxon>Polyporales</taxon>
        <taxon>Fomitopsis</taxon>
    </lineage>
</organism>
<feature type="region of interest" description="Disordered" evidence="1">
    <location>
        <begin position="53"/>
        <end position="115"/>
    </location>
</feature>
<protein>
    <submittedName>
        <fullName evidence="2">Uncharacterized protein</fullName>
    </submittedName>
</protein>
<dbReference type="HOGENOM" id="CLU_1562904_0_0_1"/>
<name>S8DMC9_FOMSC</name>
<feature type="region of interest" description="Disordered" evidence="1">
    <location>
        <begin position="1"/>
        <end position="23"/>
    </location>
</feature>
<gene>
    <name evidence="2" type="ORF">FOMPIDRAFT_1056829</name>
</gene>
<evidence type="ECO:0000256" key="1">
    <source>
        <dbReference type="SAM" id="MobiDB-lite"/>
    </source>
</evidence>
<sequence>MASSVGRRCKSLPPRFTNDPTANTAWDSTVRLQVIEEYSGYDEVIAAIGTKRTKDDSRALSADGENETGIVGREEGSCKRPKLIPSHETLSERDDCDTVPSILSEDKDDRTHTSEIEDTLRIAEGMLSAAQPDMHELPQIVPPRSTDEAVKAAEECSEVRYRYQSDLNPHH</sequence>
<dbReference type="EMBL" id="KE504549">
    <property type="protein sequence ID" value="EPS92483.1"/>
    <property type="molecule type" value="Genomic_DNA"/>
</dbReference>
<dbReference type="InParanoid" id="S8DMC9"/>
<proteinExistence type="predicted"/>
<dbReference type="Proteomes" id="UP000015241">
    <property type="component" value="Unassembled WGS sequence"/>
</dbReference>
<feature type="compositionally biased region" description="Basic and acidic residues" evidence="1">
    <location>
        <begin position="104"/>
        <end position="115"/>
    </location>
</feature>
<evidence type="ECO:0000313" key="2">
    <source>
        <dbReference type="EMBL" id="EPS92483.1"/>
    </source>
</evidence>
<evidence type="ECO:0000313" key="3">
    <source>
        <dbReference type="Proteomes" id="UP000015241"/>
    </source>
</evidence>
<reference evidence="2 3" key="1">
    <citation type="journal article" date="2012" name="Science">
        <title>The Paleozoic origin of enzymatic lignin decomposition reconstructed from 31 fungal genomes.</title>
        <authorList>
            <person name="Floudas D."/>
            <person name="Binder M."/>
            <person name="Riley R."/>
            <person name="Barry K."/>
            <person name="Blanchette R.A."/>
            <person name="Henrissat B."/>
            <person name="Martinez A.T."/>
            <person name="Otillar R."/>
            <person name="Spatafora J.W."/>
            <person name="Yadav J.S."/>
            <person name="Aerts A."/>
            <person name="Benoit I."/>
            <person name="Boyd A."/>
            <person name="Carlson A."/>
            <person name="Copeland A."/>
            <person name="Coutinho P.M."/>
            <person name="de Vries R.P."/>
            <person name="Ferreira P."/>
            <person name="Findley K."/>
            <person name="Foster B."/>
            <person name="Gaskell J."/>
            <person name="Glotzer D."/>
            <person name="Gorecki P."/>
            <person name="Heitman J."/>
            <person name="Hesse C."/>
            <person name="Hori C."/>
            <person name="Igarashi K."/>
            <person name="Jurgens J.A."/>
            <person name="Kallen N."/>
            <person name="Kersten P."/>
            <person name="Kohler A."/>
            <person name="Kuees U."/>
            <person name="Kumar T.K.A."/>
            <person name="Kuo A."/>
            <person name="LaButti K."/>
            <person name="Larrondo L.F."/>
            <person name="Lindquist E."/>
            <person name="Ling A."/>
            <person name="Lombard V."/>
            <person name="Lucas S."/>
            <person name="Lundell T."/>
            <person name="Martin R."/>
            <person name="McLaughlin D.J."/>
            <person name="Morgenstern I."/>
            <person name="Morin E."/>
            <person name="Murat C."/>
            <person name="Nagy L.G."/>
            <person name="Nolan M."/>
            <person name="Ohm R.A."/>
            <person name="Patyshakuliyeva A."/>
            <person name="Rokas A."/>
            <person name="Ruiz-Duenas F.J."/>
            <person name="Sabat G."/>
            <person name="Salamov A."/>
            <person name="Samejima M."/>
            <person name="Schmutz J."/>
            <person name="Slot J.C."/>
            <person name="St John F."/>
            <person name="Stenlid J."/>
            <person name="Sun H."/>
            <person name="Sun S."/>
            <person name="Syed K."/>
            <person name="Tsang A."/>
            <person name="Wiebenga A."/>
            <person name="Young D."/>
            <person name="Pisabarro A."/>
            <person name="Eastwood D.C."/>
            <person name="Martin F."/>
            <person name="Cullen D."/>
            <person name="Grigoriev I.V."/>
            <person name="Hibbett D.S."/>
        </authorList>
    </citation>
    <scope>NUCLEOTIDE SEQUENCE</scope>
    <source>
        <strain evidence="3">FP-58527</strain>
    </source>
</reference>